<evidence type="ECO:0000313" key="2">
    <source>
        <dbReference type="EMBL" id="KIG18690.1"/>
    </source>
</evidence>
<keyword evidence="2" id="KW-0858">Xylan degradation</keyword>
<dbReference type="GO" id="GO:0016798">
    <property type="term" value="F:hydrolase activity, acting on glycosyl bonds"/>
    <property type="evidence" value="ECO:0007669"/>
    <property type="project" value="UniProtKB-KW"/>
</dbReference>
<evidence type="ECO:0000256" key="1">
    <source>
        <dbReference type="SAM" id="MobiDB-lite"/>
    </source>
</evidence>
<proteinExistence type="predicted"/>
<keyword evidence="2" id="KW-0119">Carbohydrate metabolism</keyword>
<dbReference type="RefSeq" id="WP_052546732.1">
    <property type="nucleotide sequence ID" value="NZ_JMCC02000009.1"/>
</dbReference>
<keyword evidence="2" id="KW-0378">Hydrolase</keyword>
<organism evidence="2 3">
    <name type="scientific">Enhygromyxa salina</name>
    <dbReference type="NCBI Taxonomy" id="215803"/>
    <lineage>
        <taxon>Bacteria</taxon>
        <taxon>Pseudomonadati</taxon>
        <taxon>Myxococcota</taxon>
        <taxon>Polyangia</taxon>
        <taxon>Nannocystales</taxon>
        <taxon>Nannocystaceae</taxon>
        <taxon>Enhygromyxa</taxon>
    </lineage>
</organism>
<accession>A0A0C2DB50</accession>
<feature type="compositionally biased region" description="Acidic residues" evidence="1">
    <location>
        <begin position="62"/>
        <end position="76"/>
    </location>
</feature>
<protein>
    <submittedName>
        <fullName evidence="2">Endo-1,4-beta-xylanase A</fullName>
    </submittedName>
</protein>
<dbReference type="GO" id="GO:0045493">
    <property type="term" value="P:xylan catabolic process"/>
    <property type="evidence" value="ECO:0007669"/>
    <property type="project" value="UniProtKB-KW"/>
</dbReference>
<keyword evidence="2" id="KW-0624">Polysaccharide degradation</keyword>
<reference evidence="2 3" key="1">
    <citation type="submission" date="2014-12" db="EMBL/GenBank/DDBJ databases">
        <title>Genome assembly of Enhygromyxa salina DSM 15201.</title>
        <authorList>
            <person name="Sharma G."/>
            <person name="Subramanian S."/>
        </authorList>
    </citation>
    <scope>NUCLEOTIDE SEQUENCE [LARGE SCALE GENOMIC DNA]</scope>
    <source>
        <strain evidence="2 3">DSM 15201</strain>
    </source>
</reference>
<feature type="compositionally biased region" description="Low complexity" evidence="1">
    <location>
        <begin position="31"/>
        <end position="49"/>
    </location>
</feature>
<dbReference type="EMBL" id="JMCC02000009">
    <property type="protein sequence ID" value="KIG18690.1"/>
    <property type="molecule type" value="Genomic_DNA"/>
</dbReference>
<dbReference type="Proteomes" id="UP000031599">
    <property type="component" value="Unassembled WGS sequence"/>
</dbReference>
<name>A0A0C2DB50_9BACT</name>
<sequence>MFESSHLVVIPLTVVALIGCSPDNGGANPFSTSSDIDTGISTSLESGSSSGDGDGDSGPGDGDGDGDPAGDGDGDGDGVKLDVLPADTGVDDGPGDESCDFVDLLFVIDNSVSMGGYQAALGLAFPQFADTLAAELPEGTNVHVAVTSSEMGYAGSGTTSISNGMCTFTGDGMPSDNFYVTPDIQNTGKNGAQGRLFDPGGGQNYFGFNVGDAAQTAALKTWFSDAAAIGTGGSNIEMSTAPAGWAFDPANNATNAGFVRDEGAVLVVFFMTDEPDQTPLMINGVSGGQAMLDKVAAAKSGCGGLECVIGGGFLLESACNAQGNLPLDDFLEGMSEPAQVAPLPDDNLPAAQAADEMNTLLANTLADAIAAKCDEIPPVG</sequence>
<keyword evidence="2" id="KW-0326">Glycosidase</keyword>
<gene>
    <name evidence="2" type="ORF">DB30_07705</name>
</gene>
<comment type="caution">
    <text evidence="2">The sequence shown here is derived from an EMBL/GenBank/DDBJ whole genome shotgun (WGS) entry which is preliminary data.</text>
</comment>
<feature type="compositionally biased region" description="Gly residues" evidence="1">
    <location>
        <begin position="50"/>
        <end position="61"/>
    </location>
</feature>
<evidence type="ECO:0000313" key="3">
    <source>
        <dbReference type="Proteomes" id="UP000031599"/>
    </source>
</evidence>
<dbReference type="AlphaFoldDB" id="A0A0C2DB50"/>
<feature type="region of interest" description="Disordered" evidence="1">
    <location>
        <begin position="28"/>
        <end position="95"/>
    </location>
</feature>